<sequence length="334" mass="36059">MPSSSPVVLVTGATGTQGGGVVRELLKRAKSTTPPTSLTIHAYVRDPTSAASKALVDLDSTAVKLFQGDFDDLDALTKAANGATATFINVTPIFTDLEAESRHGHKILQASLAAGVKHVIYSAVNRADKRESLKNIQPGSWIDTYYKSKGGIIASLKAPPFPTPPDYTYTLILPATFLSNYHPPHQAMMYPNLSAENPTITTAINPNQVSSHLDPDDIGRFAAHAILAAPAEFAEKWANKTIPLASIDLTLQEVIDALTRSVSNRKTVTINWLSPEEAQEKAATDPFIASHIFLNENPNIVDLEQVRSYGIPLGGVDEYFTKNREKVEKGLGLS</sequence>
<protein>
    <recommendedName>
        <fullName evidence="3">NmrA-like domain-containing protein</fullName>
    </recommendedName>
</protein>
<dbReference type="Pfam" id="PF05368">
    <property type="entry name" value="NmrA"/>
    <property type="match status" value="1"/>
</dbReference>
<name>A0AAV9NFK8_9EURO</name>
<evidence type="ECO:0000256" key="2">
    <source>
        <dbReference type="ARBA" id="ARBA00022857"/>
    </source>
</evidence>
<dbReference type="InterPro" id="IPR051164">
    <property type="entry name" value="NmrA-like_oxidored"/>
</dbReference>
<comment type="similarity">
    <text evidence="1">Belongs to the NmrA-type oxidoreductase family.</text>
</comment>
<dbReference type="Proteomes" id="UP001358417">
    <property type="component" value="Unassembled WGS sequence"/>
</dbReference>
<dbReference type="RefSeq" id="XP_064707973.1">
    <property type="nucleotide sequence ID" value="XM_064856073.1"/>
</dbReference>
<proteinExistence type="inferred from homology"/>
<dbReference type="PANTHER" id="PTHR42748">
    <property type="entry name" value="NITROGEN METABOLITE REPRESSION PROTEIN NMRA FAMILY MEMBER"/>
    <property type="match status" value="1"/>
</dbReference>
<dbReference type="InterPro" id="IPR036291">
    <property type="entry name" value="NAD(P)-bd_dom_sf"/>
</dbReference>
<evidence type="ECO:0000259" key="3">
    <source>
        <dbReference type="Pfam" id="PF05368"/>
    </source>
</evidence>
<dbReference type="EMBL" id="JAVRRD010000008">
    <property type="protein sequence ID" value="KAK5056003.1"/>
    <property type="molecule type" value="Genomic_DNA"/>
</dbReference>
<evidence type="ECO:0000256" key="1">
    <source>
        <dbReference type="ARBA" id="ARBA00006328"/>
    </source>
</evidence>
<feature type="domain" description="NmrA-like" evidence="3">
    <location>
        <begin position="7"/>
        <end position="274"/>
    </location>
</feature>
<dbReference type="SUPFAM" id="SSF51735">
    <property type="entry name" value="NAD(P)-binding Rossmann-fold domains"/>
    <property type="match status" value="1"/>
</dbReference>
<evidence type="ECO:0000313" key="5">
    <source>
        <dbReference type="Proteomes" id="UP001358417"/>
    </source>
</evidence>
<comment type="caution">
    <text evidence="4">The sequence shown here is derived from an EMBL/GenBank/DDBJ whole genome shotgun (WGS) entry which is preliminary data.</text>
</comment>
<dbReference type="InterPro" id="IPR008030">
    <property type="entry name" value="NmrA-like"/>
</dbReference>
<reference evidence="4 5" key="1">
    <citation type="submission" date="2023-08" db="EMBL/GenBank/DDBJ databases">
        <title>Black Yeasts Isolated from many extreme environments.</title>
        <authorList>
            <person name="Coleine C."/>
            <person name="Stajich J.E."/>
            <person name="Selbmann L."/>
        </authorList>
    </citation>
    <scope>NUCLEOTIDE SEQUENCE [LARGE SCALE GENOMIC DNA]</scope>
    <source>
        <strain evidence="4 5">CCFEE 5792</strain>
    </source>
</reference>
<accession>A0AAV9NFK8</accession>
<evidence type="ECO:0000313" key="4">
    <source>
        <dbReference type="EMBL" id="KAK5056003.1"/>
    </source>
</evidence>
<dbReference type="GeneID" id="89980696"/>
<keyword evidence="2" id="KW-0521">NADP</keyword>
<keyword evidence="5" id="KW-1185">Reference proteome</keyword>
<dbReference type="Gene3D" id="3.40.50.720">
    <property type="entry name" value="NAD(P)-binding Rossmann-like Domain"/>
    <property type="match status" value="1"/>
</dbReference>
<organism evidence="4 5">
    <name type="scientific">Exophiala bonariae</name>
    <dbReference type="NCBI Taxonomy" id="1690606"/>
    <lineage>
        <taxon>Eukaryota</taxon>
        <taxon>Fungi</taxon>
        <taxon>Dikarya</taxon>
        <taxon>Ascomycota</taxon>
        <taxon>Pezizomycotina</taxon>
        <taxon>Eurotiomycetes</taxon>
        <taxon>Chaetothyriomycetidae</taxon>
        <taxon>Chaetothyriales</taxon>
        <taxon>Herpotrichiellaceae</taxon>
        <taxon>Exophiala</taxon>
    </lineage>
</organism>
<dbReference type="Gene3D" id="3.90.25.10">
    <property type="entry name" value="UDP-galactose 4-epimerase, domain 1"/>
    <property type="match status" value="1"/>
</dbReference>
<gene>
    <name evidence="4" type="ORF">LTR84_012554</name>
</gene>
<dbReference type="PANTHER" id="PTHR42748:SF7">
    <property type="entry name" value="NMRA LIKE REDOX SENSOR 1-RELATED"/>
    <property type="match status" value="1"/>
</dbReference>
<dbReference type="AlphaFoldDB" id="A0AAV9NFK8"/>